<dbReference type="AlphaFoldDB" id="C1DGS8"/>
<keyword evidence="2" id="KW-1185">Reference proteome</keyword>
<sequence>MCSTSGAARFGAVGAVRCGDSRSGTAATFPKISGRFEKYHLNQLFIFIFRLWNGSC</sequence>
<proteinExistence type="predicted"/>
<reference evidence="1 2" key="1">
    <citation type="journal article" date="2009" name="J. Bacteriol.">
        <title>Genome sequence of Azotobacter vinelandii, an obligate aerobe specialized to support diverse anaerobic metabolic processes.</title>
        <authorList>
            <person name="Setubal J.C."/>
            <person name="dos Santos P."/>
            <person name="Goldman B.S."/>
            <person name="Ertesvag H."/>
            <person name="Espin G."/>
            <person name="Rubio L.M."/>
            <person name="Valla S."/>
            <person name="Almeida N.F."/>
            <person name="Balasubramanian D."/>
            <person name="Cromes L."/>
            <person name="Curatti L."/>
            <person name="Du Z."/>
            <person name="Godsy E."/>
            <person name="Goodner B."/>
            <person name="Hellner-Burris K."/>
            <person name="Hernandez J.A."/>
            <person name="Houmiel K."/>
            <person name="Imperial J."/>
            <person name="Kennedy C."/>
            <person name="Larson T.J."/>
            <person name="Latreille P."/>
            <person name="Ligon L.S."/>
            <person name="Lu J."/>
            <person name="Maerk M."/>
            <person name="Miller N.M."/>
            <person name="Norton S."/>
            <person name="O'Carroll I.P."/>
            <person name="Paulsen I."/>
            <person name="Raulfs E.C."/>
            <person name="Roemer R."/>
            <person name="Rosser J."/>
            <person name="Segura D."/>
            <person name="Slater S."/>
            <person name="Stricklin S.L."/>
            <person name="Studholme D.J."/>
            <person name="Sun J."/>
            <person name="Viana C.J."/>
            <person name="Wallin E."/>
            <person name="Wang B."/>
            <person name="Wheeler C."/>
            <person name="Zhu H."/>
            <person name="Dean D.R."/>
            <person name="Dixon R."/>
            <person name="Wood D."/>
        </authorList>
    </citation>
    <scope>NUCLEOTIDE SEQUENCE [LARGE SCALE GENOMIC DNA]</scope>
    <source>
        <strain evidence="2">DJ / ATCC BAA-1303</strain>
    </source>
</reference>
<dbReference type="EnsemblBacteria" id="ACO80574">
    <property type="protein sequence ID" value="ACO80574"/>
    <property type="gene ID" value="Avin_44560"/>
</dbReference>
<dbReference type="HOGENOM" id="CLU_3004140_0_0_6"/>
<organism evidence="1 2">
    <name type="scientific">Azotobacter vinelandii (strain DJ / ATCC BAA-1303)</name>
    <dbReference type="NCBI Taxonomy" id="322710"/>
    <lineage>
        <taxon>Bacteria</taxon>
        <taxon>Pseudomonadati</taxon>
        <taxon>Pseudomonadota</taxon>
        <taxon>Gammaproteobacteria</taxon>
        <taxon>Pseudomonadales</taxon>
        <taxon>Pseudomonadaceae</taxon>
        <taxon>Azotobacter</taxon>
    </lineage>
</organism>
<dbReference type="STRING" id="322710.Avin_44560"/>
<dbReference type="EMBL" id="CP001157">
    <property type="protein sequence ID" value="ACO80574.1"/>
    <property type="molecule type" value="Genomic_DNA"/>
</dbReference>
<gene>
    <name evidence="1" type="ordered locus">Avin_44560</name>
</gene>
<dbReference type="KEGG" id="avn:Avin_44560"/>
<name>C1DGS8_AZOVD</name>
<evidence type="ECO:0000313" key="2">
    <source>
        <dbReference type="Proteomes" id="UP000002424"/>
    </source>
</evidence>
<dbReference type="Proteomes" id="UP000002424">
    <property type="component" value="Chromosome"/>
</dbReference>
<accession>C1DGS8</accession>
<protein>
    <submittedName>
        <fullName evidence="1">Uncharacterized protein</fullName>
    </submittedName>
</protein>
<evidence type="ECO:0000313" key="1">
    <source>
        <dbReference type="EMBL" id="ACO80574.1"/>
    </source>
</evidence>